<sequence>MRLLMLGGTGYVGRAVAQAAVARGWRVTVFHRGRHAPPPGVEHVLHGDRDAEGGTAALRGGEWDAVVDTWSGAPDAVRASARLLAEGGGAGRYVYISSRSVYAGPVAAGLDETGPVVAASAGDTAEETEGDYARAKRGGELATCESFGDRALLVRAGLILGPGEDVGRLPWWLLRMARGGAVPAPGPRDLPIQYIDVRDLAEWVLDATARGLSGAYNVVSPPGHTTMGEFLESCVRVTGGKAELHWRSPESVLAAGAEPWTGLPVWLPPGADFDHMHRGDVSKALGTGLRCRPVGETVTDTWAWLRQLGGKAPLRPDRPLKGVDAQTEARLLAMPA</sequence>
<dbReference type="InterPro" id="IPR001509">
    <property type="entry name" value="Epimerase_deHydtase"/>
</dbReference>
<evidence type="ECO:0000313" key="3">
    <source>
        <dbReference type="Proteomes" id="UP001595997"/>
    </source>
</evidence>
<proteinExistence type="predicted"/>
<comment type="caution">
    <text evidence="2">The sequence shown here is derived from an EMBL/GenBank/DDBJ whole genome shotgun (WGS) entry which is preliminary data.</text>
</comment>
<organism evidence="2 3">
    <name type="scientific">Streptomyces ovatisporus</name>
    <dbReference type="NCBI Taxonomy" id="1128682"/>
    <lineage>
        <taxon>Bacteria</taxon>
        <taxon>Bacillati</taxon>
        <taxon>Actinomycetota</taxon>
        <taxon>Actinomycetes</taxon>
        <taxon>Kitasatosporales</taxon>
        <taxon>Streptomycetaceae</taxon>
        <taxon>Streptomyces</taxon>
    </lineage>
</organism>
<dbReference type="EMBL" id="JBHSFH010000006">
    <property type="protein sequence ID" value="MFC4495077.1"/>
    <property type="molecule type" value="Genomic_DNA"/>
</dbReference>
<dbReference type="RefSeq" id="WP_386447240.1">
    <property type="nucleotide sequence ID" value="NZ_JBHSFH010000006.1"/>
</dbReference>
<gene>
    <name evidence="2" type="ORF">ACFPA8_13150</name>
</gene>
<feature type="domain" description="NAD-dependent epimerase/dehydratase" evidence="1">
    <location>
        <begin position="4"/>
        <end position="217"/>
    </location>
</feature>
<accession>A0ABV9A6I3</accession>
<dbReference type="Pfam" id="PF01370">
    <property type="entry name" value="Epimerase"/>
    <property type="match status" value="1"/>
</dbReference>
<dbReference type="SUPFAM" id="SSF51735">
    <property type="entry name" value="NAD(P)-binding Rossmann-fold domains"/>
    <property type="match status" value="1"/>
</dbReference>
<dbReference type="InterPro" id="IPR050177">
    <property type="entry name" value="Lipid_A_modif_metabolic_enz"/>
</dbReference>
<dbReference type="PANTHER" id="PTHR43245:SF13">
    <property type="entry name" value="UDP-D-APIOSE_UDP-D-XYLOSE SYNTHASE 2"/>
    <property type="match status" value="1"/>
</dbReference>
<reference evidence="3" key="1">
    <citation type="journal article" date="2019" name="Int. J. Syst. Evol. Microbiol.">
        <title>The Global Catalogue of Microorganisms (GCM) 10K type strain sequencing project: providing services to taxonomists for standard genome sequencing and annotation.</title>
        <authorList>
            <consortium name="The Broad Institute Genomics Platform"/>
            <consortium name="The Broad Institute Genome Sequencing Center for Infectious Disease"/>
            <person name="Wu L."/>
            <person name="Ma J."/>
        </authorList>
    </citation>
    <scope>NUCLEOTIDE SEQUENCE [LARGE SCALE GENOMIC DNA]</scope>
    <source>
        <strain evidence="3">CGMCC 4.7357</strain>
    </source>
</reference>
<dbReference type="InterPro" id="IPR036291">
    <property type="entry name" value="NAD(P)-bd_dom_sf"/>
</dbReference>
<evidence type="ECO:0000259" key="1">
    <source>
        <dbReference type="Pfam" id="PF01370"/>
    </source>
</evidence>
<evidence type="ECO:0000313" key="2">
    <source>
        <dbReference type="EMBL" id="MFC4495077.1"/>
    </source>
</evidence>
<dbReference type="PANTHER" id="PTHR43245">
    <property type="entry name" value="BIFUNCTIONAL POLYMYXIN RESISTANCE PROTEIN ARNA"/>
    <property type="match status" value="1"/>
</dbReference>
<dbReference type="Gene3D" id="3.40.50.720">
    <property type="entry name" value="NAD(P)-binding Rossmann-like Domain"/>
    <property type="match status" value="1"/>
</dbReference>
<name>A0ABV9A6I3_9ACTN</name>
<keyword evidence="3" id="KW-1185">Reference proteome</keyword>
<protein>
    <submittedName>
        <fullName evidence="2">NAD-dependent epimerase/dehydratase family protein</fullName>
    </submittedName>
</protein>
<dbReference type="Proteomes" id="UP001595997">
    <property type="component" value="Unassembled WGS sequence"/>
</dbReference>